<feature type="transmembrane region" description="Helical" evidence="1">
    <location>
        <begin position="275"/>
        <end position="296"/>
    </location>
</feature>
<dbReference type="GO" id="GO:0005886">
    <property type="term" value="C:plasma membrane"/>
    <property type="evidence" value="ECO:0007669"/>
    <property type="project" value="InterPro"/>
</dbReference>
<feature type="transmembrane region" description="Helical" evidence="1">
    <location>
        <begin position="6"/>
        <end position="24"/>
    </location>
</feature>
<dbReference type="GO" id="GO:0042158">
    <property type="term" value="P:lipoprotein biosynthetic process"/>
    <property type="evidence" value="ECO:0007669"/>
    <property type="project" value="InterPro"/>
</dbReference>
<feature type="transmembrane region" description="Helical" evidence="1">
    <location>
        <begin position="83"/>
        <end position="104"/>
    </location>
</feature>
<keyword evidence="2" id="KW-0449">Lipoprotein</keyword>
<evidence type="ECO:0000313" key="2">
    <source>
        <dbReference type="EMBL" id="HGU33583.1"/>
    </source>
</evidence>
<keyword evidence="2" id="KW-0808">Transferase</keyword>
<organism evidence="2">
    <name type="scientific">Desulfatirhabdium butyrativorans</name>
    <dbReference type="NCBI Taxonomy" id="340467"/>
    <lineage>
        <taxon>Bacteria</taxon>
        <taxon>Pseudomonadati</taxon>
        <taxon>Thermodesulfobacteriota</taxon>
        <taxon>Desulfobacteria</taxon>
        <taxon>Desulfobacterales</taxon>
        <taxon>Desulfatirhabdiaceae</taxon>
        <taxon>Desulfatirhabdium</taxon>
    </lineage>
</organism>
<accession>A0A7C4RTD7</accession>
<comment type="caution">
    <text evidence="2">The sequence shown here is derived from an EMBL/GenBank/DDBJ whole genome shotgun (WGS) entry which is preliminary data.</text>
</comment>
<reference evidence="2" key="1">
    <citation type="journal article" date="2020" name="mSystems">
        <title>Genome- and Community-Level Interaction Insights into Carbon Utilization and Element Cycling Functions of Hydrothermarchaeota in Hydrothermal Sediment.</title>
        <authorList>
            <person name="Zhou Z."/>
            <person name="Liu Y."/>
            <person name="Xu W."/>
            <person name="Pan J."/>
            <person name="Luo Z.H."/>
            <person name="Li M."/>
        </authorList>
    </citation>
    <scope>NUCLEOTIDE SEQUENCE [LARGE SCALE GENOMIC DNA]</scope>
    <source>
        <strain evidence="2">SpSt-477</strain>
    </source>
</reference>
<protein>
    <submittedName>
        <fullName evidence="2">Prolipoprotein diacylglyceryl transferase</fullName>
    </submittedName>
</protein>
<feature type="transmembrane region" description="Helical" evidence="1">
    <location>
        <begin position="226"/>
        <end position="254"/>
    </location>
</feature>
<name>A0A7C4RTD7_9BACT</name>
<evidence type="ECO:0000256" key="1">
    <source>
        <dbReference type="SAM" id="Phobius"/>
    </source>
</evidence>
<keyword evidence="1" id="KW-0812">Transmembrane</keyword>
<dbReference type="AlphaFoldDB" id="A0A7C4RTD7"/>
<dbReference type="GO" id="GO:0008961">
    <property type="term" value="F:phosphatidylglycerol-prolipoprotein diacylglyceryl transferase activity"/>
    <property type="evidence" value="ECO:0007669"/>
    <property type="project" value="InterPro"/>
</dbReference>
<feature type="transmembrane region" description="Helical" evidence="1">
    <location>
        <begin position="53"/>
        <end position="77"/>
    </location>
</feature>
<keyword evidence="1" id="KW-1133">Transmembrane helix</keyword>
<gene>
    <name evidence="2" type="ORF">ENS29_12080</name>
</gene>
<feature type="transmembrane region" description="Helical" evidence="1">
    <location>
        <begin position="116"/>
        <end position="137"/>
    </location>
</feature>
<proteinExistence type="predicted"/>
<keyword evidence="1" id="KW-0472">Membrane</keyword>
<dbReference type="Pfam" id="PF01790">
    <property type="entry name" value="LGT"/>
    <property type="match status" value="1"/>
</dbReference>
<sequence length="354" mass="38656">MPMNNWIFMVILVFILGGLFVWGFRHLPREGWQVFAVIPAQKSASGTWNGLNLTFYGIFNALAYTFASAVLILLLETAGVPRFAWFSLIVMISLICLPAAKIIARIIENKPNTFTVAGASFAGILFAPIIVLVINLIPERFGGGGLPLIPVMAALSIAYCIGEGIGRLACISFGCCYGKPIDRCPSWVQRLFGPFCFVFTGKTKKIAYAHHLDGHKVLPIQAISSVVLTFTGCLSMMFFLEGMFSTALLIAVCIEKLWRWGSEFFRADFRGIGSISAYQWLSLCAIPLVFCIVLSAPVQGGGIGPLDIGVGLNALWSPQALLFLEGIALAIFLYTGRSRVTGSRLEIFVYSDRI</sequence>
<feature type="transmembrane region" description="Helical" evidence="1">
    <location>
        <begin position="316"/>
        <end position="335"/>
    </location>
</feature>
<dbReference type="EMBL" id="DSUH01000276">
    <property type="protein sequence ID" value="HGU33583.1"/>
    <property type="molecule type" value="Genomic_DNA"/>
</dbReference>
<dbReference type="InterPro" id="IPR001640">
    <property type="entry name" value="Lgt"/>
</dbReference>